<dbReference type="PROSITE" id="PS00409">
    <property type="entry name" value="PROKAR_NTER_METHYL"/>
    <property type="match status" value="1"/>
</dbReference>
<accession>A0A561DGR4</accession>
<comment type="subcellular location">
    <subcellularLocation>
        <location evidence="1">Cell surface</location>
    </subcellularLocation>
</comment>
<evidence type="ECO:0000256" key="2">
    <source>
        <dbReference type="ARBA" id="ARBA00023287"/>
    </source>
</evidence>
<sequence>MNEKGMTLIEILASIIILSIIIVSMLTMIVQSSRSNAISKNMMSATYVAESTMEELNRTVALSTDLANFPSELNKLTKSDGTPKYIVLSNINGQAFFETTVPGYYVYIEANSSLGSNLVKVKVKVYKDKTKAKIEAQMEMLQSWKKI</sequence>
<evidence type="ECO:0000256" key="1">
    <source>
        <dbReference type="ARBA" id="ARBA00004241"/>
    </source>
</evidence>
<keyword evidence="3" id="KW-0472">Membrane</keyword>
<evidence type="ECO:0000313" key="5">
    <source>
        <dbReference type="Proteomes" id="UP000319671"/>
    </source>
</evidence>
<dbReference type="Pfam" id="PF07963">
    <property type="entry name" value="N_methyl"/>
    <property type="match status" value="1"/>
</dbReference>
<dbReference type="AlphaFoldDB" id="A0A561DGR4"/>
<name>A0A561DGR4_9BACI</name>
<dbReference type="InterPro" id="IPR012902">
    <property type="entry name" value="N_methyl_site"/>
</dbReference>
<dbReference type="GO" id="GO:0009986">
    <property type="term" value="C:cell surface"/>
    <property type="evidence" value="ECO:0007669"/>
    <property type="project" value="UniProtKB-SubCell"/>
</dbReference>
<protein>
    <submittedName>
        <fullName evidence="4">Prepilin-type N-terminal cleavage/methylation domain-containing protein</fullName>
    </submittedName>
</protein>
<keyword evidence="3" id="KW-1133">Transmembrane helix</keyword>
<feature type="transmembrane region" description="Helical" evidence="3">
    <location>
        <begin position="6"/>
        <end position="30"/>
    </location>
</feature>
<keyword evidence="3" id="KW-0812">Transmembrane</keyword>
<dbReference type="RefSeq" id="WP_144564298.1">
    <property type="nucleotide sequence ID" value="NZ_VIVN01000004.1"/>
</dbReference>
<keyword evidence="2" id="KW-0178">Competence</keyword>
<gene>
    <name evidence="4" type="ORF">FB550_104109</name>
</gene>
<dbReference type="GO" id="GO:0030420">
    <property type="term" value="P:establishment of competence for transformation"/>
    <property type="evidence" value="ECO:0007669"/>
    <property type="project" value="UniProtKB-KW"/>
</dbReference>
<reference evidence="4 5" key="1">
    <citation type="submission" date="2019-06" db="EMBL/GenBank/DDBJ databases">
        <title>Sorghum-associated microbial communities from plants grown in Nebraska, USA.</title>
        <authorList>
            <person name="Schachtman D."/>
        </authorList>
    </citation>
    <scope>NUCLEOTIDE SEQUENCE [LARGE SCALE GENOMIC DNA]</scope>
    <source>
        <strain evidence="4 5">2482</strain>
    </source>
</reference>
<evidence type="ECO:0000313" key="4">
    <source>
        <dbReference type="EMBL" id="TWE02565.1"/>
    </source>
</evidence>
<dbReference type="Proteomes" id="UP000319671">
    <property type="component" value="Unassembled WGS sequence"/>
</dbReference>
<proteinExistence type="predicted"/>
<keyword evidence="5" id="KW-1185">Reference proteome</keyword>
<organism evidence="4 5">
    <name type="scientific">Neobacillus bataviensis</name>
    <dbReference type="NCBI Taxonomy" id="220685"/>
    <lineage>
        <taxon>Bacteria</taxon>
        <taxon>Bacillati</taxon>
        <taxon>Bacillota</taxon>
        <taxon>Bacilli</taxon>
        <taxon>Bacillales</taxon>
        <taxon>Bacillaceae</taxon>
        <taxon>Neobacillus</taxon>
    </lineage>
</organism>
<comment type="caution">
    <text evidence="4">The sequence shown here is derived from an EMBL/GenBank/DDBJ whole genome shotgun (WGS) entry which is preliminary data.</text>
</comment>
<dbReference type="NCBIfam" id="TIGR02532">
    <property type="entry name" value="IV_pilin_GFxxxE"/>
    <property type="match status" value="1"/>
</dbReference>
<evidence type="ECO:0000256" key="3">
    <source>
        <dbReference type="SAM" id="Phobius"/>
    </source>
</evidence>
<dbReference type="EMBL" id="VIVN01000004">
    <property type="protein sequence ID" value="TWE02565.1"/>
    <property type="molecule type" value="Genomic_DNA"/>
</dbReference>